<dbReference type="PANTHER" id="PTHR31503">
    <property type="entry name" value="VACUOLAR CALCIUM ION TRANSPORTER"/>
    <property type="match status" value="1"/>
</dbReference>
<proteinExistence type="inferred from homology"/>
<dbReference type="OrthoDB" id="1699231at2759"/>
<keyword evidence="8 10" id="KW-0406">Ion transport</keyword>
<feature type="transmembrane region" description="Helical" evidence="10">
    <location>
        <begin position="32"/>
        <end position="49"/>
    </location>
</feature>
<dbReference type="GO" id="GO:0006874">
    <property type="term" value="P:intracellular calcium ion homeostasis"/>
    <property type="evidence" value="ECO:0007669"/>
    <property type="project" value="TreeGrafter"/>
</dbReference>
<feature type="transmembrane region" description="Helical" evidence="10">
    <location>
        <begin position="86"/>
        <end position="107"/>
    </location>
</feature>
<evidence type="ECO:0000256" key="9">
    <source>
        <dbReference type="ARBA" id="ARBA00023136"/>
    </source>
</evidence>
<dbReference type="GO" id="GO:0012505">
    <property type="term" value="C:endomembrane system"/>
    <property type="evidence" value="ECO:0007669"/>
    <property type="project" value="UniProtKB-SubCell"/>
</dbReference>
<keyword evidence="9 10" id="KW-0472">Membrane</keyword>
<evidence type="ECO:0000256" key="6">
    <source>
        <dbReference type="ARBA" id="ARBA00022837"/>
    </source>
</evidence>
<keyword evidence="5 10" id="KW-0812">Transmembrane</keyword>
<dbReference type="GO" id="GO:0015369">
    <property type="term" value="F:calcium:proton antiporter activity"/>
    <property type="evidence" value="ECO:0007669"/>
    <property type="project" value="UniProtKB-UniRule"/>
</dbReference>
<dbReference type="InterPro" id="IPR004798">
    <property type="entry name" value="CAX-like"/>
</dbReference>
<feature type="transmembrane region" description="Helical" evidence="10">
    <location>
        <begin position="323"/>
        <end position="343"/>
    </location>
</feature>
<dbReference type="EMBL" id="LUGH01000045">
    <property type="protein sequence ID" value="OBZ90527.1"/>
    <property type="molecule type" value="Genomic_DNA"/>
</dbReference>
<comment type="subcellular location">
    <subcellularLocation>
        <location evidence="1">Endomembrane system</location>
        <topology evidence="1">Multi-pass membrane protein</topology>
    </subcellularLocation>
    <subcellularLocation>
        <location evidence="10">Vacuole membrane</location>
    </subcellularLocation>
</comment>
<feature type="domain" description="Sodium/calcium exchanger membrane region" evidence="11">
    <location>
        <begin position="53"/>
        <end position="115"/>
    </location>
</feature>
<keyword evidence="13" id="KW-1185">Reference proteome</keyword>
<feature type="transmembrane region" description="Helical" evidence="10">
    <location>
        <begin position="295"/>
        <end position="316"/>
    </location>
</feature>
<feature type="transmembrane region" description="Helical" evidence="10">
    <location>
        <begin position="56"/>
        <end position="74"/>
    </location>
</feature>
<dbReference type="PANTHER" id="PTHR31503:SF22">
    <property type="entry name" value="VACUOLAR CALCIUM ION TRANSPORTER"/>
    <property type="match status" value="1"/>
</dbReference>
<dbReference type="STRING" id="101091.A0A1C7NN60"/>
<feature type="transmembrane region" description="Helical" evidence="10">
    <location>
        <begin position="150"/>
        <end position="172"/>
    </location>
</feature>
<organism evidence="12 13">
    <name type="scientific">Choanephora cucurbitarum</name>
    <dbReference type="NCBI Taxonomy" id="101091"/>
    <lineage>
        <taxon>Eukaryota</taxon>
        <taxon>Fungi</taxon>
        <taxon>Fungi incertae sedis</taxon>
        <taxon>Mucoromycota</taxon>
        <taxon>Mucoromycotina</taxon>
        <taxon>Mucoromycetes</taxon>
        <taxon>Mucorales</taxon>
        <taxon>Mucorineae</taxon>
        <taxon>Choanephoraceae</taxon>
        <taxon>Choanephoroideae</taxon>
        <taxon>Choanephora</taxon>
    </lineage>
</organism>
<comment type="function">
    <text evidence="10">Has a role in promoting intracellular calcium ion sequestration via the exchange of calcium ions for hydrogen ions across the vacuolar membrane. Involved also in manganese ion homeostasis via its uptake into the vacuole.</text>
</comment>
<accession>A0A1C7NN60</accession>
<feature type="transmembrane region" description="Helical" evidence="10">
    <location>
        <begin position="233"/>
        <end position="255"/>
    </location>
</feature>
<evidence type="ECO:0000256" key="2">
    <source>
        <dbReference type="ARBA" id="ARBA00008170"/>
    </source>
</evidence>
<sequence>MSNENAPLLGHHGSDNKITFWSSLRVTICSSYVNYLLIFVPISIFFSIIESSATVVFTLNFIAIIPLAKLLGFATEEIALRSGSTIGALLNATFGNAVELILGVIALKEGLIRVVQAAQTSCSLLAVTTLSLLVPAAFSVSTPNEDTQESILQLSQGVSIVLLIVYILYLFFQLKTHTFLYEDENDEEETPSTSLSFSIISLSVLACIVSIHAEYLVGAIEGVVKSWGINETFVGIILLPIVGNAAEHVSAVTFAMKDKMNLCIGIAISSSLQIGLLVTPVLVIAGWAINQPMSLFFEDFETVILFASVLIVNYLIQDGRSNWLEGILLLSCYVIISMAFYLYP</sequence>
<dbReference type="Proteomes" id="UP000093000">
    <property type="component" value="Unassembled WGS sequence"/>
</dbReference>
<keyword evidence="6 10" id="KW-0106">Calcium</keyword>
<dbReference type="InterPro" id="IPR004713">
    <property type="entry name" value="CaH_exchang"/>
</dbReference>
<feature type="transmembrane region" description="Helical" evidence="10">
    <location>
        <begin position="114"/>
        <end position="138"/>
    </location>
</feature>
<keyword evidence="7 10" id="KW-1133">Transmembrane helix</keyword>
<dbReference type="FunCoup" id="A0A1C7NN60">
    <property type="interactions" value="37"/>
</dbReference>
<comment type="caution">
    <text evidence="10">Lacks conserved residue(s) required for the propagation of feature annotation.</text>
</comment>
<evidence type="ECO:0000256" key="7">
    <source>
        <dbReference type="ARBA" id="ARBA00022989"/>
    </source>
</evidence>
<evidence type="ECO:0000256" key="5">
    <source>
        <dbReference type="ARBA" id="ARBA00022692"/>
    </source>
</evidence>
<reference evidence="12 13" key="1">
    <citation type="submission" date="2016-03" db="EMBL/GenBank/DDBJ databases">
        <title>Choanephora cucurbitarum.</title>
        <authorList>
            <person name="Min B."/>
            <person name="Park H."/>
            <person name="Park J.-H."/>
            <person name="Shin H.-D."/>
            <person name="Choi I.-G."/>
        </authorList>
    </citation>
    <scope>NUCLEOTIDE SEQUENCE [LARGE SCALE GENOMIC DNA]</scope>
    <source>
        <strain evidence="12 13">KUS-F28377</strain>
    </source>
</reference>
<keyword evidence="4 10" id="KW-0109">Calcium transport</keyword>
<feature type="domain" description="Sodium/calcium exchanger membrane region" evidence="11">
    <location>
        <begin position="199"/>
        <end position="340"/>
    </location>
</feature>
<dbReference type="GO" id="GO:0005774">
    <property type="term" value="C:vacuolar membrane"/>
    <property type="evidence" value="ECO:0007669"/>
    <property type="project" value="UniProtKB-SubCell"/>
</dbReference>
<feature type="transmembrane region" description="Helical" evidence="10">
    <location>
        <begin position="262"/>
        <end position="289"/>
    </location>
</feature>
<evidence type="ECO:0000256" key="1">
    <source>
        <dbReference type="ARBA" id="ARBA00004127"/>
    </source>
</evidence>
<evidence type="ECO:0000256" key="10">
    <source>
        <dbReference type="RuleBase" id="RU365028"/>
    </source>
</evidence>
<comment type="caution">
    <text evidence="12">The sequence shown here is derived from an EMBL/GenBank/DDBJ whole genome shotgun (WGS) entry which is preliminary data.</text>
</comment>
<dbReference type="Gene3D" id="1.20.1420.30">
    <property type="entry name" value="NCX, central ion-binding region"/>
    <property type="match status" value="1"/>
</dbReference>
<protein>
    <recommendedName>
        <fullName evidence="10">Vacuolar calcium ion transporter</fullName>
    </recommendedName>
</protein>
<evidence type="ECO:0000256" key="4">
    <source>
        <dbReference type="ARBA" id="ARBA00022568"/>
    </source>
</evidence>
<comment type="similarity">
    <text evidence="2 10">Belongs to the Ca(2+):cation antiporter (CaCA) (TC 2.A.19) family.</text>
</comment>
<dbReference type="Pfam" id="PF01699">
    <property type="entry name" value="Na_Ca_ex"/>
    <property type="match status" value="2"/>
</dbReference>
<evidence type="ECO:0000259" key="11">
    <source>
        <dbReference type="Pfam" id="PF01699"/>
    </source>
</evidence>
<keyword evidence="3 10" id="KW-0813">Transport</keyword>
<evidence type="ECO:0000256" key="3">
    <source>
        <dbReference type="ARBA" id="ARBA00022448"/>
    </source>
</evidence>
<feature type="transmembrane region" description="Helical" evidence="10">
    <location>
        <begin position="193"/>
        <end position="213"/>
    </location>
</feature>
<evidence type="ECO:0000256" key="8">
    <source>
        <dbReference type="ARBA" id="ARBA00023065"/>
    </source>
</evidence>
<dbReference type="AlphaFoldDB" id="A0A1C7NN60"/>
<gene>
    <name evidence="12" type="primary">VCX1_1</name>
    <name evidence="12" type="ORF">A0J61_01430</name>
</gene>
<dbReference type="NCBIfam" id="TIGR00378">
    <property type="entry name" value="cax"/>
    <property type="match status" value="1"/>
</dbReference>
<dbReference type="InterPro" id="IPR004837">
    <property type="entry name" value="NaCa_Exmemb"/>
</dbReference>
<evidence type="ECO:0000313" key="12">
    <source>
        <dbReference type="EMBL" id="OBZ90527.1"/>
    </source>
</evidence>
<dbReference type="InterPro" id="IPR044880">
    <property type="entry name" value="NCX_ion-bd_dom_sf"/>
</dbReference>
<name>A0A1C7NN60_9FUNG</name>
<keyword evidence="10" id="KW-0926">Vacuole</keyword>
<dbReference type="InParanoid" id="A0A1C7NN60"/>
<evidence type="ECO:0000313" key="13">
    <source>
        <dbReference type="Proteomes" id="UP000093000"/>
    </source>
</evidence>
<keyword evidence="10" id="KW-0050">Antiport</keyword>